<evidence type="ECO:0000259" key="2">
    <source>
        <dbReference type="PROSITE" id="PS51704"/>
    </source>
</evidence>
<feature type="transmembrane region" description="Helical" evidence="1">
    <location>
        <begin position="157"/>
        <end position="183"/>
    </location>
</feature>
<keyword evidence="4" id="KW-1185">Reference proteome</keyword>
<dbReference type="Gene3D" id="3.20.20.190">
    <property type="entry name" value="Phosphatidylinositol (PI) phosphodiesterase"/>
    <property type="match status" value="1"/>
</dbReference>
<dbReference type="InterPro" id="IPR018476">
    <property type="entry name" value="GlyceroP-diester-Pdiesterase_M"/>
</dbReference>
<keyword evidence="1" id="KW-0812">Transmembrane</keyword>
<dbReference type="InterPro" id="IPR017946">
    <property type="entry name" value="PLC-like_Pdiesterase_TIM-brl"/>
</dbReference>
<evidence type="ECO:0000313" key="3">
    <source>
        <dbReference type="EMBL" id="SSA40033.1"/>
    </source>
</evidence>
<dbReference type="GO" id="GO:0006629">
    <property type="term" value="P:lipid metabolic process"/>
    <property type="evidence" value="ECO:0007669"/>
    <property type="project" value="InterPro"/>
</dbReference>
<keyword evidence="1" id="KW-1133">Transmembrane helix</keyword>
<feature type="domain" description="GP-PDE" evidence="2">
    <location>
        <begin position="325"/>
        <end position="553"/>
    </location>
</feature>
<dbReference type="PANTHER" id="PTHR46211:SF8">
    <property type="entry name" value="PHOSPHODIESTERASE"/>
    <property type="match status" value="1"/>
</dbReference>
<proteinExistence type="predicted"/>
<protein>
    <submittedName>
        <fullName evidence="3">Glycerophosphoryl diester phosphodiesterase</fullName>
    </submittedName>
</protein>
<evidence type="ECO:0000313" key="4">
    <source>
        <dbReference type="Proteomes" id="UP000250222"/>
    </source>
</evidence>
<keyword evidence="1" id="KW-0472">Membrane</keyword>
<feature type="transmembrane region" description="Helical" evidence="1">
    <location>
        <begin position="114"/>
        <end position="137"/>
    </location>
</feature>
<dbReference type="GO" id="GO:0008081">
    <property type="term" value="F:phosphoric diester hydrolase activity"/>
    <property type="evidence" value="ECO:0007669"/>
    <property type="project" value="InterPro"/>
</dbReference>
<feature type="transmembrane region" description="Helical" evidence="1">
    <location>
        <begin position="297"/>
        <end position="320"/>
    </location>
</feature>
<evidence type="ECO:0000256" key="1">
    <source>
        <dbReference type="SAM" id="Phobius"/>
    </source>
</evidence>
<reference evidence="3 4" key="1">
    <citation type="submission" date="2016-10" db="EMBL/GenBank/DDBJ databases">
        <authorList>
            <person name="Cai Z."/>
        </authorList>
    </citation>
    <scope>NUCLEOTIDE SEQUENCE [LARGE SCALE GENOMIC DNA]</scope>
    <source>
        <strain evidence="3 4">CGMCC 1.10826</strain>
    </source>
</reference>
<sequence>MVAAHWRTWLRAGVTFQLLTALVAGPAVALLLRAALRAAGVPALTEASLGQVLRHPVAVLLLLVLAVVATSAALLQHAAFVLLARELTAGRVPRLRDLAGQGAAAVRRAVGPQLAILALYLLVVAPLGGFALGASFVRALEVPAFVAGELRKTPTGTAAWLGALLLLWYLNLRLLLLPTAVLASGRTPAAAVVESWRATRGRAVPLAAAAGALWVLAALCVAALAAGAVTATRVADALWPAASPVVAGLALALAQTVVVAGGGLAAAVVAVALLTLLSVHPPVVGAGPAPAGAPQTVAVVVAGALVTGAAVVAAAGLTAVPEQTTLVIAHRGATDGAVENTLESLEAAARLGVDVVELDVVQAADGGLVVFHDTTLGRLAGIDRGVADLTTAQLTATTVRQAGHESTIPSFAAFAARAAELDVPLLVEIKEHGRERGDPVGDVVAVLETHGLADSSYVQALAPRTVTEIETRFPHVRAGGVVAILRGRLDPGATDFLTIEQGSYSPELLRQAHTAGVQVFVWTVTDPRQVRVFTRDGVDGLITSAPGTALEQRAAVAAETGVSDRLADAVRDLVS</sequence>
<dbReference type="Pfam" id="PF10110">
    <property type="entry name" value="GPDPase_memb"/>
    <property type="match status" value="1"/>
</dbReference>
<dbReference type="EMBL" id="UETB01000003">
    <property type="protein sequence ID" value="SSA40033.1"/>
    <property type="molecule type" value="Genomic_DNA"/>
</dbReference>
<gene>
    <name evidence="3" type="ORF">SAMN05216184_103217</name>
</gene>
<dbReference type="Pfam" id="PF03009">
    <property type="entry name" value="GDPD"/>
    <property type="match status" value="1"/>
</dbReference>
<dbReference type="PROSITE" id="PS51704">
    <property type="entry name" value="GP_PDE"/>
    <property type="match status" value="1"/>
</dbReference>
<dbReference type="Proteomes" id="UP000250222">
    <property type="component" value="Unassembled WGS sequence"/>
</dbReference>
<organism evidence="3 4">
    <name type="scientific">Georgenia satyanarayanai</name>
    <dbReference type="NCBI Taxonomy" id="860221"/>
    <lineage>
        <taxon>Bacteria</taxon>
        <taxon>Bacillati</taxon>
        <taxon>Actinomycetota</taxon>
        <taxon>Actinomycetes</taxon>
        <taxon>Micrococcales</taxon>
        <taxon>Bogoriellaceae</taxon>
        <taxon>Georgenia</taxon>
    </lineage>
</organism>
<dbReference type="AlphaFoldDB" id="A0A2Y9C4R3"/>
<feature type="transmembrane region" description="Helical" evidence="1">
    <location>
        <begin position="56"/>
        <end position="84"/>
    </location>
</feature>
<dbReference type="PANTHER" id="PTHR46211">
    <property type="entry name" value="GLYCEROPHOSPHORYL DIESTER PHOSPHODIESTERASE"/>
    <property type="match status" value="1"/>
</dbReference>
<feature type="transmembrane region" description="Helical" evidence="1">
    <location>
        <begin position="204"/>
        <end position="229"/>
    </location>
</feature>
<dbReference type="SUPFAM" id="SSF51695">
    <property type="entry name" value="PLC-like phosphodiesterases"/>
    <property type="match status" value="1"/>
</dbReference>
<accession>A0A2Y9C4R3</accession>
<feature type="transmembrane region" description="Helical" evidence="1">
    <location>
        <begin position="249"/>
        <end position="277"/>
    </location>
</feature>
<dbReference type="InterPro" id="IPR030395">
    <property type="entry name" value="GP_PDE_dom"/>
</dbReference>
<feature type="transmembrane region" description="Helical" evidence="1">
    <location>
        <begin position="12"/>
        <end position="36"/>
    </location>
</feature>
<name>A0A2Y9C4R3_9MICO</name>